<dbReference type="InterPro" id="IPR027417">
    <property type="entry name" value="P-loop_NTPase"/>
</dbReference>
<name>A0ABP5C8Y6_9PSEU</name>
<dbReference type="Proteomes" id="UP001501116">
    <property type="component" value="Unassembled WGS sequence"/>
</dbReference>
<dbReference type="EMBL" id="BAAANN010000012">
    <property type="protein sequence ID" value="GAA1959884.1"/>
    <property type="molecule type" value="Genomic_DNA"/>
</dbReference>
<evidence type="ECO:0000256" key="3">
    <source>
        <dbReference type="ARBA" id="ARBA00023186"/>
    </source>
</evidence>
<dbReference type="InterPro" id="IPR011629">
    <property type="entry name" value="CobW-like_C"/>
</dbReference>
<dbReference type="InterPro" id="IPR051316">
    <property type="entry name" value="Zinc-reg_GTPase_activator"/>
</dbReference>
<evidence type="ECO:0000256" key="5">
    <source>
        <dbReference type="ARBA" id="ARBA00049117"/>
    </source>
</evidence>
<keyword evidence="1" id="KW-0547">Nucleotide-binding</keyword>
<dbReference type="InterPro" id="IPR036627">
    <property type="entry name" value="CobW-likC_sf"/>
</dbReference>
<evidence type="ECO:0000259" key="6">
    <source>
        <dbReference type="SMART" id="SM00833"/>
    </source>
</evidence>
<comment type="catalytic activity">
    <reaction evidence="5">
        <text>GTP + H2O = GDP + phosphate + H(+)</text>
        <dbReference type="Rhea" id="RHEA:19669"/>
        <dbReference type="ChEBI" id="CHEBI:15377"/>
        <dbReference type="ChEBI" id="CHEBI:15378"/>
        <dbReference type="ChEBI" id="CHEBI:37565"/>
        <dbReference type="ChEBI" id="CHEBI:43474"/>
        <dbReference type="ChEBI" id="CHEBI:58189"/>
    </reaction>
    <physiologicalReaction direction="left-to-right" evidence="5">
        <dbReference type="Rhea" id="RHEA:19670"/>
    </physiologicalReaction>
</comment>
<dbReference type="SUPFAM" id="SSF52540">
    <property type="entry name" value="P-loop containing nucleoside triphosphate hydrolases"/>
    <property type="match status" value="1"/>
</dbReference>
<evidence type="ECO:0000256" key="1">
    <source>
        <dbReference type="ARBA" id="ARBA00022741"/>
    </source>
</evidence>
<sequence>MVILTGFLGSGKTTLLNHLLTRGDARVGVIVNDFGSIGVDAMSVAGQVDSMVSFGNGCLCCAVDASGLDAMLGKLSAPSAGIDVIVIEASGVAEPRDLLRLMIASENEEIAYGGLVQVLDGAEFDRTRAAHPELDQHLALADLVVLNKTDRITGADRERLLGTIEELSPGKPVVPTSHGRIDPALFFDAERERPDDGQLSFTDLLAEEHDHADHLHTAYDTVSFTSEQPLNPRRLIKFLEGRPAGLYRMKGFVDFGASGEHDRFGLHTVGGFLRFDRGRWPSGRRRTELVLIGAGIDTDALLAALAGCREDNPENVDERGMLLVLRHVEEPEPVG</sequence>
<keyword evidence="8" id="KW-1185">Reference proteome</keyword>
<evidence type="ECO:0000256" key="2">
    <source>
        <dbReference type="ARBA" id="ARBA00022801"/>
    </source>
</evidence>
<organism evidence="7 8">
    <name type="scientific">Amycolatopsis minnesotensis</name>
    <dbReference type="NCBI Taxonomy" id="337894"/>
    <lineage>
        <taxon>Bacteria</taxon>
        <taxon>Bacillati</taxon>
        <taxon>Actinomycetota</taxon>
        <taxon>Actinomycetes</taxon>
        <taxon>Pseudonocardiales</taxon>
        <taxon>Pseudonocardiaceae</taxon>
        <taxon>Amycolatopsis</taxon>
    </lineage>
</organism>
<dbReference type="PANTHER" id="PTHR13748">
    <property type="entry name" value="COBW-RELATED"/>
    <property type="match status" value="1"/>
</dbReference>
<comment type="caution">
    <text evidence="7">The sequence shown here is derived from an EMBL/GenBank/DDBJ whole genome shotgun (WGS) entry which is preliminary data.</text>
</comment>
<dbReference type="Gene3D" id="3.40.50.300">
    <property type="entry name" value="P-loop containing nucleotide triphosphate hydrolases"/>
    <property type="match status" value="1"/>
</dbReference>
<dbReference type="CDD" id="cd03112">
    <property type="entry name" value="CobW-like"/>
    <property type="match status" value="1"/>
</dbReference>
<reference evidence="8" key="1">
    <citation type="journal article" date="2019" name="Int. J. Syst. Evol. Microbiol.">
        <title>The Global Catalogue of Microorganisms (GCM) 10K type strain sequencing project: providing services to taxonomists for standard genome sequencing and annotation.</title>
        <authorList>
            <consortium name="The Broad Institute Genomics Platform"/>
            <consortium name="The Broad Institute Genome Sequencing Center for Infectious Disease"/>
            <person name="Wu L."/>
            <person name="Ma J."/>
        </authorList>
    </citation>
    <scope>NUCLEOTIDE SEQUENCE [LARGE SCALE GENOMIC DNA]</scope>
    <source>
        <strain evidence="8">JCM 14545</strain>
    </source>
</reference>
<dbReference type="PANTHER" id="PTHR13748:SF62">
    <property type="entry name" value="COBW DOMAIN-CONTAINING PROTEIN"/>
    <property type="match status" value="1"/>
</dbReference>
<dbReference type="Gene3D" id="3.30.1220.10">
    <property type="entry name" value="CobW-like, C-terminal domain"/>
    <property type="match status" value="1"/>
</dbReference>
<dbReference type="InterPro" id="IPR003495">
    <property type="entry name" value="CobW/HypB/UreG_nucleotide-bd"/>
</dbReference>
<comment type="similarity">
    <text evidence="4">Belongs to the SIMIBI class G3E GTPase family. ZNG1 subfamily.</text>
</comment>
<keyword evidence="3" id="KW-0143">Chaperone</keyword>
<accession>A0ABP5C8Y6</accession>
<feature type="domain" description="CobW C-terminal" evidence="6">
    <location>
        <begin position="219"/>
        <end position="309"/>
    </location>
</feature>
<dbReference type="SMART" id="SM00833">
    <property type="entry name" value="CobW_C"/>
    <property type="match status" value="1"/>
</dbReference>
<protein>
    <submittedName>
        <fullName evidence="7">GTP-binding protein</fullName>
    </submittedName>
</protein>
<evidence type="ECO:0000313" key="8">
    <source>
        <dbReference type="Proteomes" id="UP001501116"/>
    </source>
</evidence>
<keyword evidence="2" id="KW-0378">Hydrolase</keyword>
<gene>
    <name evidence="7" type="ORF">GCM10009754_32980</name>
</gene>
<dbReference type="Pfam" id="PF07683">
    <property type="entry name" value="CobW_C"/>
    <property type="match status" value="1"/>
</dbReference>
<evidence type="ECO:0000313" key="7">
    <source>
        <dbReference type="EMBL" id="GAA1959884.1"/>
    </source>
</evidence>
<proteinExistence type="inferred from homology"/>
<dbReference type="SUPFAM" id="SSF90002">
    <property type="entry name" value="Hypothetical protein YjiA, C-terminal domain"/>
    <property type="match status" value="1"/>
</dbReference>
<dbReference type="Pfam" id="PF02492">
    <property type="entry name" value="cobW"/>
    <property type="match status" value="1"/>
</dbReference>
<evidence type="ECO:0000256" key="4">
    <source>
        <dbReference type="ARBA" id="ARBA00034320"/>
    </source>
</evidence>